<evidence type="ECO:0000313" key="2">
    <source>
        <dbReference type="EMBL" id="KAL0181071.1"/>
    </source>
</evidence>
<evidence type="ECO:0000313" key="3">
    <source>
        <dbReference type="Proteomes" id="UP001529510"/>
    </source>
</evidence>
<name>A0ABD0Q5M7_CIRMR</name>
<proteinExistence type="predicted"/>
<comment type="caution">
    <text evidence="2">The sequence shown here is derived from an EMBL/GenBank/DDBJ whole genome shotgun (WGS) entry which is preliminary data.</text>
</comment>
<sequence>VQHGYSGPPLAEPVHEADPSGKGLLEQNSYSNIPNDGKQHTPLYERLSPINPAHGGNSNHTDPAFFTTSSTSSSSENEENTGSTA</sequence>
<dbReference type="EMBL" id="JAMKFB020000011">
    <property type="protein sequence ID" value="KAL0181071.1"/>
    <property type="molecule type" value="Genomic_DNA"/>
</dbReference>
<dbReference type="Proteomes" id="UP001529510">
    <property type="component" value="Unassembled WGS sequence"/>
</dbReference>
<evidence type="ECO:0000256" key="1">
    <source>
        <dbReference type="SAM" id="MobiDB-lite"/>
    </source>
</evidence>
<feature type="non-terminal residue" evidence="2">
    <location>
        <position position="1"/>
    </location>
</feature>
<dbReference type="AlphaFoldDB" id="A0ABD0Q5M7"/>
<feature type="compositionally biased region" description="Low complexity" evidence="1">
    <location>
        <begin position="67"/>
        <end position="85"/>
    </location>
</feature>
<organism evidence="2 3">
    <name type="scientific">Cirrhinus mrigala</name>
    <name type="common">Mrigala</name>
    <dbReference type="NCBI Taxonomy" id="683832"/>
    <lineage>
        <taxon>Eukaryota</taxon>
        <taxon>Metazoa</taxon>
        <taxon>Chordata</taxon>
        <taxon>Craniata</taxon>
        <taxon>Vertebrata</taxon>
        <taxon>Euteleostomi</taxon>
        <taxon>Actinopterygii</taxon>
        <taxon>Neopterygii</taxon>
        <taxon>Teleostei</taxon>
        <taxon>Ostariophysi</taxon>
        <taxon>Cypriniformes</taxon>
        <taxon>Cyprinidae</taxon>
        <taxon>Labeoninae</taxon>
        <taxon>Labeonini</taxon>
        <taxon>Cirrhinus</taxon>
    </lineage>
</organism>
<protein>
    <submittedName>
        <fullName evidence="2">Uncharacterized protein</fullName>
    </submittedName>
</protein>
<feature type="region of interest" description="Disordered" evidence="1">
    <location>
        <begin position="1"/>
        <end position="85"/>
    </location>
</feature>
<accession>A0ABD0Q5M7</accession>
<gene>
    <name evidence="2" type="ORF">M9458_023477</name>
</gene>
<keyword evidence="3" id="KW-1185">Reference proteome</keyword>
<feature type="non-terminal residue" evidence="2">
    <location>
        <position position="85"/>
    </location>
</feature>
<reference evidence="2 3" key="1">
    <citation type="submission" date="2024-05" db="EMBL/GenBank/DDBJ databases">
        <title>Genome sequencing and assembly of Indian major carp, Cirrhinus mrigala (Hamilton, 1822).</title>
        <authorList>
            <person name="Mohindra V."/>
            <person name="Chowdhury L.M."/>
            <person name="Lal K."/>
            <person name="Jena J.K."/>
        </authorList>
    </citation>
    <scope>NUCLEOTIDE SEQUENCE [LARGE SCALE GENOMIC DNA]</scope>
    <source>
        <strain evidence="2">CM1030</strain>
        <tissue evidence="2">Blood</tissue>
    </source>
</reference>